<dbReference type="RefSeq" id="WP_161025907.1">
    <property type="nucleotide sequence ID" value="NZ_WWCJ01000008.1"/>
</dbReference>
<evidence type="ECO:0000313" key="2">
    <source>
        <dbReference type="Proteomes" id="UP000448575"/>
    </source>
</evidence>
<evidence type="ECO:0000313" key="1">
    <source>
        <dbReference type="EMBL" id="MYN02918.1"/>
    </source>
</evidence>
<accession>A0A6N9HH34</accession>
<dbReference type="Proteomes" id="UP000448575">
    <property type="component" value="Unassembled WGS sequence"/>
</dbReference>
<reference evidence="1 2" key="1">
    <citation type="submission" date="2019-12" db="EMBL/GenBank/DDBJ databases">
        <title>Novel species isolated from a subtropical stream in China.</title>
        <authorList>
            <person name="Lu H."/>
        </authorList>
    </citation>
    <scope>NUCLEOTIDE SEQUENCE [LARGE SCALE GENOMIC DNA]</scope>
    <source>
        <strain evidence="1 2">DS3</strain>
    </source>
</reference>
<dbReference type="EMBL" id="WWCJ01000008">
    <property type="protein sequence ID" value="MYN02918.1"/>
    <property type="molecule type" value="Genomic_DNA"/>
</dbReference>
<name>A0A6N9HH34_9BURK</name>
<gene>
    <name evidence="1" type="ORF">GTP41_12485</name>
</gene>
<protein>
    <submittedName>
        <fullName evidence="1">Uncharacterized protein</fullName>
    </submittedName>
</protein>
<keyword evidence="2" id="KW-1185">Reference proteome</keyword>
<organism evidence="1 2">
    <name type="scientific">Pseudoduganella guangdongensis</name>
    <dbReference type="NCBI Taxonomy" id="2692179"/>
    <lineage>
        <taxon>Bacteria</taxon>
        <taxon>Pseudomonadati</taxon>
        <taxon>Pseudomonadota</taxon>
        <taxon>Betaproteobacteria</taxon>
        <taxon>Burkholderiales</taxon>
        <taxon>Oxalobacteraceae</taxon>
        <taxon>Telluria group</taxon>
        <taxon>Pseudoduganella</taxon>
    </lineage>
</organism>
<dbReference type="AlphaFoldDB" id="A0A6N9HH34"/>
<sequence>MCFADEFSEWVMLAVGSGVPTEVCAFCFNLYDRSDDGLFSVELIGVDEFDADDGDWACSEVWAPVNSRIEIPLAFSGNDWRSCLDEMADLLNQLLASGSAAAQILKSRQAIAVGFVDGDLDVLWLS</sequence>
<proteinExistence type="predicted"/>
<comment type="caution">
    <text evidence="1">The sequence shown here is derived from an EMBL/GenBank/DDBJ whole genome shotgun (WGS) entry which is preliminary data.</text>
</comment>